<reference evidence="8" key="2">
    <citation type="submission" date="2020-09" db="EMBL/GenBank/DDBJ databases">
        <authorList>
            <person name="Sun Q."/>
            <person name="Zhou Y."/>
        </authorList>
    </citation>
    <scope>NUCLEOTIDE SEQUENCE</scope>
    <source>
        <strain evidence="8">CGMCC 1.12426</strain>
    </source>
</reference>
<comment type="function">
    <text evidence="7">Single strand-specific metallo-endoribonuclease involved in late-stage 70S ribosome quality control and in maturation of the 3' terminus of the 16S rRNA.</text>
</comment>
<dbReference type="EC" id="3.1.-.-" evidence="7"/>
<feature type="binding site" evidence="7">
    <location>
        <position position="133"/>
    </location>
    <ligand>
        <name>Zn(2+)</name>
        <dbReference type="ChEBI" id="CHEBI:29105"/>
        <note>catalytic</note>
    </ligand>
</feature>
<dbReference type="SUPFAM" id="SSF55486">
    <property type="entry name" value="Metalloproteases ('zincins'), catalytic domain"/>
    <property type="match status" value="1"/>
</dbReference>
<comment type="subcellular location">
    <subcellularLocation>
        <location evidence="7">Cytoplasm</location>
    </subcellularLocation>
</comment>
<dbReference type="InterPro" id="IPR002036">
    <property type="entry name" value="YbeY"/>
</dbReference>
<keyword evidence="7" id="KW-0963">Cytoplasm</keyword>
<dbReference type="PROSITE" id="PS01306">
    <property type="entry name" value="UPF0054"/>
    <property type="match status" value="1"/>
</dbReference>
<keyword evidence="2 7" id="KW-0540">Nuclease</keyword>
<feature type="binding site" evidence="7">
    <location>
        <position position="139"/>
    </location>
    <ligand>
        <name>Zn(2+)</name>
        <dbReference type="ChEBI" id="CHEBI:29105"/>
        <note>catalytic</note>
    </ligand>
</feature>
<dbReference type="GO" id="GO:0008270">
    <property type="term" value="F:zinc ion binding"/>
    <property type="evidence" value="ECO:0007669"/>
    <property type="project" value="UniProtKB-UniRule"/>
</dbReference>
<dbReference type="GO" id="GO:0004521">
    <property type="term" value="F:RNA endonuclease activity"/>
    <property type="evidence" value="ECO:0007669"/>
    <property type="project" value="UniProtKB-UniRule"/>
</dbReference>
<dbReference type="InterPro" id="IPR023091">
    <property type="entry name" value="MetalPrtase_cat_dom_sf_prd"/>
</dbReference>
<evidence type="ECO:0000256" key="3">
    <source>
        <dbReference type="ARBA" id="ARBA00022723"/>
    </source>
</evidence>
<dbReference type="Pfam" id="PF02130">
    <property type="entry name" value="YbeY"/>
    <property type="match status" value="1"/>
</dbReference>
<keyword evidence="5 7" id="KW-0378">Hydrolase</keyword>
<comment type="similarity">
    <text evidence="1 7">Belongs to the endoribonuclease YbeY family.</text>
</comment>
<gene>
    <name evidence="7 8" type="primary">ybeY</name>
    <name evidence="8" type="ORF">GCM10011316_20060</name>
</gene>
<dbReference type="AlphaFoldDB" id="A0A916TJQ8"/>
<comment type="caution">
    <text evidence="8">The sequence shown here is derived from an EMBL/GenBank/DDBJ whole genome shotgun (WGS) entry which is preliminary data.</text>
</comment>
<evidence type="ECO:0000256" key="6">
    <source>
        <dbReference type="ARBA" id="ARBA00022833"/>
    </source>
</evidence>
<sequence length="175" mass="18781">MRDDPGSSCGGSPLMIDVSVQGGDWPPDADLEAWCARCTAVALATGLKIRPGTELSVVFTDDAAIKDLNATWRAKNSATNVLSFPASDPDGDTYGPFLGDIVLAQETTSREADELGIELSDHIAHLIVHGFLHLFGYDHQDDADAEVMETLERRIMADLGLNDPYADRPLLADGP</sequence>
<organism evidence="8 9">
    <name type="scientific">Roseibium aquae</name>
    <dbReference type="NCBI Taxonomy" id="1323746"/>
    <lineage>
        <taxon>Bacteria</taxon>
        <taxon>Pseudomonadati</taxon>
        <taxon>Pseudomonadota</taxon>
        <taxon>Alphaproteobacteria</taxon>
        <taxon>Hyphomicrobiales</taxon>
        <taxon>Stappiaceae</taxon>
        <taxon>Roseibium</taxon>
    </lineage>
</organism>
<keyword evidence="9" id="KW-1185">Reference proteome</keyword>
<evidence type="ECO:0000256" key="4">
    <source>
        <dbReference type="ARBA" id="ARBA00022759"/>
    </source>
</evidence>
<dbReference type="PANTHER" id="PTHR46986:SF1">
    <property type="entry name" value="ENDORIBONUCLEASE YBEY, CHLOROPLASTIC"/>
    <property type="match status" value="1"/>
</dbReference>
<proteinExistence type="inferred from homology"/>
<feature type="binding site" evidence="7">
    <location>
        <position position="129"/>
    </location>
    <ligand>
        <name>Zn(2+)</name>
        <dbReference type="ChEBI" id="CHEBI:29105"/>
        <note>catalytic</note>
    </ligand>
</feature>
<keyword evidence="6 7" id="KW-0862">Zinc</keyword>
<keyword evidence="7" id="KW-0698">rRNA processing</keyword>
<evidence type="ECO:0000256" key="2">
    <source>
        <dbReference type="ARBA" id="ARBA00022722"/>
    </source>
</evidence>
<evidence type="ECO:0000256" key="5">
    <source>
        <dbReference type="ARBA" id="ARBA00022801"/>
    </source>
</evidence>
<evidence type="ECO:0000313" key="8">
    <source>
        <dbReference type="EMBL" id="GGB47918.1"/>
    </source>
</evidence>
<evidence type="ECO:0000256" key="7">
    <source>
        <dbReference type="HAMAP-Rule" id="MF_00009"/>
    </source>
</evidence>
<dbReference type="EMBL" id="BMFA01000005">
    <property type="protein sequence ID" value="GGB47918.1"/>
    <property type="molecule type" value="Genomic_DNA"/>
</dbReference>
<evidence type="ECO:0000313" key="9">
    <source>
        <dbReference type="Proteomes" id="UP000605148"/>
    </source>
</evidence>
<dbReference type="GO" id="GO:0004222">
    <property type="term" value="F:metalloendopeptidase activity"/>
    <property type="evidence" value="ECO:0007669"/>
    <property type="project" value="InterPro"/>
</dbReference>
<dbReference type="InterPro" id="IPR020549">
    <property type="entry name" value="YbeY_CS"/>
</dbReference>
<dbReference type="Proteomes" id="UP000605148">
    <property type="component" value="Unassembled WGS sequence"/>
</dbReference>
<dbReference type="HAMAP" id="MF_00009">
    <property type="entry name" value="Endoribonucl_YbeY"/>
    <property type="match status" value="1"/>
</dbReference>
<accession>A0A916TJQ8</accession>
<dbReference type="PANTHER" id="PTHR46986">
    <property type="entry name" value="ENDORIBONUCLEASE YBEY, CHLOROPLASTIC"/>
    <property type="match status" value="1"/>
</dbReference>
<name>A0A916TJQ8_9HYPH</name>
<keyword evidence="4 7" id="KW-0255">Endonuclease</keyword>
<dbReference type="Gene3D" id="3.40.390.30">
    <property type="entry name" value="Metalloproteases ('zincins'), catalytic domain"/>
    <property type="match status" value="1"/>
</dbReference>
<protein>
    <recommendedName>
        <fullName evidence="7">Endoribonuclease YbeY</fullName>
        <ecNumber evidence="7">3.1.-.-</ecNumber>
    </recommendedName>
</protein>
<dbReference type="NCBIfam" id="TIGR00043">
    <property type="entry name" value="rRNA maturation RNase YbeY"/>
    <property type="match status" value="1"/>
</dbReference>
<comment type="cofactor">
    <cofactor evidence="7">
        <name>Zn(2+)</name>
        <dbReference type="ChEBI" id="CHEBI:29105"/>
    </cofactor>
    <text evidence="7">Binds 1 zinc ion.</text>
</comment>
<dbReference type="GO" id="GO:0005737">
    <property type="term" value="C:cytoplasm"/>
    <property type="evidence" value="ECO:0007669"/>
    <property type="project" value="UniProtKB-SubCell"/>
</dbReference>
<reference evidence="8" key="1">
    <citation type="journal article" date="2014" name="Int. J. Syst. Evol. Microbiol.">
        <title>Complete genome sequence of Corynebacterium casei LMG S-19264T (=DSM 44701T), isolated from a smear-ripened cheese.</title>
        <authorList>
            <consortium name="US DOE Joint Genome Institute (JGI-PGF)"/>
            <person name="Walter F."/>
            <person name="Albersmeier A."/>
            <person name="Kalinowski J."/>
            <person name="Ruckert C."/>
        </authorList>
    </citation>
    <scope>NUCLEOTIDE SEQUENCE</scope>
    <source>
        <strain evidence="8">CGMCC 1.12426</strain>
    </source>
</reference>
<dbReference type="GO" id="GO:0006364">
    <property type="term" value="P:rRNA processing"/>
    <property type="evidence" value="ECO:0007669"/>
    <property type="project" value="UniProtKB-UniRule"/>
</dbReference>
<evidence type="ECO:0000256" key="1">
    <source>
        <dbReference type="ARBA" id="ARBA00010875"/>
    </source>
</evidence>
<keyword evidence="7" id="KW-0690">Ribosome biogenesis</keyword>
<keyword evidence="3 7" id="KW-0479">Metal-binding</keyword>